<dbReference type="EMBL" id="JBHUHR010000031">
    <property type="protein sequence ID" value="MFD2035456.1"/>
    <property type="molecule type" value="Genomic_DNA"/>
</dbReference>
<feature type="domain" description="Polysaccharide export protein N-terminal" evidence="2">
    <location>
        <begin position="48"/>
        <end position="153"/>
    </location>
</feature>
<dbReference type="Gene3D" id="3.10.560.10">
    <property type="entry name" value="Outer membrane lipoprotein wza domain like"/>
    <property type="match status" value="1"/>
</dbReference>
<keyword evidence="1" id="KW-0732">Signal</keyword>
<dbReference type="PROSITE" id="PS51257">
    <property type="entry name" value="PROKAR_LIPOPROTEIN"/>
    <property type="match status" value="1"/>
</dbReference>
<evidence type="ECO:0000313" key="4">
    <source>
        <dbReference type="Proteomes" id="UP001597361"/>
    </source>
</evidence>
<evidence type="ECO:0000256" key="1">
    <source>
        <dbReference type="ARBA" id="ARBA00022729"/>
    </source>
</evidence>
<proteinExistence type="predicted"/>
<accession>A0ABW4VP42</accession>
<dbReference type="RefSeq" id="WP_376886418.1">
    <property type="nucleotide sequence ID" value="NZ_JBHUHR010000031.1"/>
</dbReference>
<dbReference type="Proteomes" id="UP001597361">
    <property type="component" value="Unassembled WGS sequence"/>
</dbReference>
<keyword evidence="4" id="KW-1185">Reference proteome</keyword>
<sequence>MKYQKHAFALGFLSCFIMLSCVPNKKLVYFQNLPGNTPIEAGELINYQMPDYQLQHNDILEVQVITHKDIIADDFNIGKQGLNQNSMMVGQIAQTGGDIYYTTGYTINKEGNITLPVLGDVYVKGMTLDEVTLSLTDKFSSMLLNNYFIKVKLGGMRFSALGEFQKPGKYGMLQDRMTIFDAISQAGDLTTVAKRSELILIRQYPEGSRKHHVNLNDINLISSPFYFIQPNDLLYVEPMKIRELGSGINATQTLTLITSSITAIALVLNLINN</sequence>
<gene>
    <name evidence="3" type="ORF">ACFSKL_11680</name>
</gene>
<dbReference type="Gene3D" id="3.30.1950.10">
    <property type="entry name" value="wza like domain"/>
    <property type="match status" value="1"/>
</dbReference>
<name>A0ABW4VP42_9BACT</name>
<dbReference type="InterPro" id="IPR003715">
    <property type="entry name" value="Poly_export_N"/>
</dbReference>
<dbReference type="PANTHER" id="PTHR33619">
    <property type="entry name" value="POLYSACCHARIDE EXPORT PROTEIN GFCE-RELATED"/>
    <property type="match status" value="1"/>
</dbReference>
<dbReference type="Pfam" id="PF02563">
    <property type="entry name" value="Poly_export"/>
    <property type="match status" value="1"/>
</dbReference>
<organism evidence="3 4">
    <name type="scientific">Belliella marina</name>
    <dbReference type="NCBI Taxonomy" id="1644146"/>
    <lineage>
        <taxon>Bacteria</taxon>
        <taxon>Pseudomonadati</taxon>
        <taxon>Bacteroidota</taxon>
        <taxon>Cytophagia</taxon>
        <taxon>Cytophagales</taxon>
        <taxon>Cyclobacteriaceae</taxon>
        <taxon>Belliella</taxon>
    </lineage>
</organism>
<comment type="caution">
    <text evidence="3">The sequence shown here is derived from an EMBL/GenBank/DDBJ whole genome shotgun (WGS) entry which is preliminary data.</text>
</comment>
<reference evidence="4" key="1">
    <citation type="journal article" date="2019" name="Int. J. Syst. Evol. Microbiol.">
        <title>The Global Catalogue of Microorganisms (GCM) 10K type strain sequencing project: providing services to taxonomists for standard genome sequencing and annotation.</title>
        <authorList>
            <consortium name="The Broad Institute Genomics Platform"/>
            <consortium name="The Broad Institute Genome Sequencing Center for Infectious Disease"/>
            <person name="Wu L."/>
            <person name="Ma J."/>
        </authorList>
    </citation>
    <scope>NUCLEOTIDE SEQUENCE [LARGE SCALE GENOMIC DNA]</scope>
    <source>
        <strain evidence="4">CGMCC 1.15180</strain>
    </source>
</reference>
<dbReference type="InterPro" id="IPR049712">
    <property type="entry name" value="Poly_export"/>
</dbReference>
<evidence type="ECO:0000259" key="2">
    <source>
        <dbReference type="Pfam" id="PF02563"/>
    </source>
</evidence>
<protein>
    <submittedName>
        <fullName evidence="3">Polysaccharide biosynthesis/export family protein</fullName>
    </submittedName>
</protein>
<dbReference type="PANTHER" id="PTHR33619:SF3">
    <property type="entry name" value="POLYSACCHARIDE EXPORT PROTEIN GFCE-RELATED"/>
    <property type="match status" value="1"/>
</dbReference>
<evidence type="ECO:0000313" key="3">
    <source>
        <dbReference type="EMBL" id="MFD2035456.1"/>
    </source>
</evidence>